<dbReference type="InterPro" id="IPR009030">
    <property type="entry name" value="Growth_fac_rcpt_cys_sf"/>
</dbReference>
<dbReference type="AlphaFoldDB" id="A0A0A1UAV6"/>
<organism evidence="3 4">
    <name type="scientific">Entamoeba invadens IP1</name>
    <dbReference type="NCBI Taxonomy" id="370355"/>
    <lineage>
        <taxon>Eukaryota</taxon>
        <taxon>Amoebozoa</taxon>
        <taxon>Evosea</taxon>
        <taxon>Archamoebae</taxon>
        <taxon>Mastigamoebida</taxon>
        <taxon>Entamoebidae</taxon>
        <taxon>Entamoeba</taxon>
    </lineage>
</organism>
<dbReference type="GeneID" id="14888244"/>
<dbReference type="VEuPathDB" id="AmoebaDB:EIN_488100"/>
<keyword evidence="2" id="KW-0732">Signal</keyword>
<proteinExistence type="predicted"/>
<feature type="region of interest" description="Disordered" evidence="1">
    <location>
        <begin position="719"/>
        <end position="750"/>
    </location>
</feature>
<dbReference type="Gene3D" id="3.80.10.10">
    <property type="entry name" value="Ribonuclease Inhibitor"/>
    <property type="match status" value="3"/>
</dbReference>
<dbReference type="PANTHER" id="PTHR45661:SF3">
    <property type="entry name" value="IG-LIKE DOMAIN-CONTAINING PROTEIN"/>
    <property type="match status" value="1"/>
</dbReference>
<gene>
    <name evidence="3" type="ORF">EIN_488100</name>
</gene>
<dbReference type="Pfam" id="PF13306">
    <property type="entry name" value="LRR_5"/>
    <property type="match status" value="4"/>
</dbReference>
<keyword evidence="4" id="KW-1185">Reference proteome</keyword>
<dbReference type="SUPFAM" id="SSF57184">
    <property type="entry name" value="Growth factor receptor domain"/>
    <property type="match status" value="2"/>
</dbReference>
<name>A0A0A1UAV6_ENTIV</name>
<dbReference type="EMBL" id="KB206670">
    <property type="protein sequence ID" value="ELP89288.1"/>
    <property type="molecule type" value="Genomic_DNA"/>
</dbReference>
<evidence type="ECO:0000256" key="1">
    <source>
        <dbReference type="SAM" id="MobiDB-lite"/>
    </source>
</evidence>
<feature type="chain" id="PRO_5001991079" description="Leucine rich repeat containing protein BspA family protein" evidence="2">
    <location>
        <begin position="17"/>
        <end position="771"/>
    </location>
</feature>
<reference evidence="3 4" key="1">
    <citation type="submission" date="2012-10" db="EMBL/GenBank/DDBJ databases">
        <authorList>
            <person name="Zafar N."/>
            <person name="Inman J."/>
            <person name="Hall N."/>
            <person name="Lorenzi H."/>
            <person name="Caler E."/>
        </authorList>
    </citation>
    <scope>NUCLEOTIDE SEQUENCE [LARGE SCALE GENOMIC DNA]</scope>
    <source>
        <strain evidence="3 4">IP1</strain>
    </source>
</reference>
<dbReference type="InterPro" id="IPR026906">
    <property type="entry name" value="LRR_5"/>
</dbReference>
<dbReference type="KEGG" id="eiv:EIN_488100"/>
<dbReference type="SUPFAM" id="SSF52058">
    <property type="entry name" value="L domain-like"/>
    <property type="match status" value="2"/>
</dbReference>
<accession>A0A0A1UAV6</accession>
<feature type="signal peptide" evidence="2">
    <location>
        <begin position="1"/>
        <end position="16"/>
    </location>
</feature>
<sequence>MFFVLLITTFFLIVKSCNFEMDVYGCLTVTKPDLCVGEVIIPSSYSCVSEYAFLNQNLLEKITFETTSAVVLKKNAFLNCTSLTDVLFKNDKMLTLYANCFENCTSLVHISGFSKYGAYGERIFKNCGFVEFDLHGLVILPLGFLEQNIHLEKLVNGNSVVTYGIKSLYNCENLKTLPLSSSNQYNFGDSAFEGCTSLTAFPAVKSFDMGLRVFAYTGLTEFDVMGKSQIPAGTFCGCVNLQAVTNTESVTTIGDNAFEGTQIVSLEVSSNLLDIGNASFKDCAKFKGFSNEVKVSNIGESAFENCKVLEQFDINGLESIYKNTFKNCVSLKKLLNTDNANLVGESAFENCVQLTQIILYTDNGRNPNKIASMEIDTETAFSKKVVKLSQRSFFGCENLETITANLFVTFAPEAFSGCSKLRSVTIESSFILPVSLFENCTSLESITNSEKVRVIGEKCFCGCEALVLHKLPKLKTIGRFAFERTTKMSDVSLYNSLQVVGQEPFKDSGLKTIYFHGNNDVIFSGFPLQNISIYVKEGYVSETFCGEFVKKLKCLTSEYINMGKCEKCADGYRTEDGVSGICDMKNECDNISMSCEECDTTRCIKCADGYYTAEGKCVLCNLENCSSCLSDTKCDVCDLGYFSQLGVCVKCEENCASCEKDECFLCVKGAFYLVDGKCENCSLHCTKCGSATECESCEENYETVNGYCKLIDNNSQTSGSKFDSSCNSESNTKSDGVVEHSSTNQVDSSSGSYHSVLGYTTIFAFIILILC</sequence>
<evidence type="ECO:0000313" key="4">
    <source>
        <dbReference type="Proteomes" id="UP000014680"/>
    </source>
</evidence>
<evidence type="ECO:0000256" key="2">
    <source>
        <dbReference type="SAM" id="SignalP"/>
    </source>
</evidence>
<protein>
    <recommendedName>
        <fullName evidence="5">Leucine rich repeat containing protein BspA family protein</fullName>
    </recommendedName>
</protein>
<evidence type="ECO:0008006" key="5">
    <source>
        <dbReference type="Google" id="ProtNLM"/>
    </source>
</evidence>
<dbReference type="InterPro" id="IPR053139">
    <property type="entry name" value="Surface_bspA-like"/>
</dbReference>
<dbReference type="PANTHER" id="PTHR45661">
    <property type="entry name" value="SURFACE ANTIGEN"/>
    <property type="match status" value="1"/>
</dbReference>
<dbReference type="InterPro" id="IPR032675">
    <property type="entry name" value="LRR_dom_sf"/>
</dbReference>
<dbReference type="RefSeq" id="XP_004256059.1">
    <property type="nucleotide sequence ID" value="XM_004256011.1"/>
</dbReference>
<dbReference type="Proteomes" id="UP000014680">
    <property type="component" value="Unassembled WGS sequence"/>
</dbReference>
<evidence type="ECO:0000313" key="3">
    <source>
        <dbReference type="EMBL" id="ELP89288.1"/>
    </source>
</evidence>